<dbReference type="AlphaFoldDB" id="A0A9W8X523"/>
<keyword evidence="1" id="KW-0175">Coiled coil</keyword>
<name>A0A9W8X523_9PLEO</name>
<dbReference type="Proteomes" id="UP001140562">
    <property type="component" value="Unassembled WGS sequence"/>
</dbReference>
<evidence type="ECO:0000313" key="3">
    <source>
        <dbReference type="Proteomes" id="UP001140562"/>
    </source>
</evidence>
<evidence type="ECO:0000256" key="1">
    <source>
        <dbReference type="SAM" id="Coils"/>
    </source>
</evidence>
<sequence>MLSHTSFQQPGMSRLRSYHGESIELQQLLEPKNKRMGELEARLKVANKVTDLPLDPSALHLSADLADCTASSFQHELNDLNTTYSKMEITMKSLREERPNALDLQNRRGKLQSTLDAIRASASNVFTNVDRMEVDMLRDQVKELQKKLEGSDQGLQKAKQDLEDLQTTTAEDRRLLTEENQSFRQQLLTSNNKLAELEPLKASKLATDGEMLSLRHQRTVTDGKLEQLKRTLAPTRWKVLLFRLKMRLRDEATRILEALVGEEVEYLAWDTGYLPATHHLSSSRPSFIGA</sequence>
<comment type="caution">
    <text evidence="2">The sequence shown here is derived from an EMBL/GenBank/DDBJ whole genome shotgun (WGS) entry which is preliminary data.</text>
</comment>
<reference evidence="2" key="1">
    <citation type="submission" date="2022-10" db="EMBL/GenBank/DDBJ databases">
        <title>Tapping the CABI collections for fungal endophytes: first genome assemblies for Collariella, Neodidymelliopsis, Ascochyta clinopodiicola, Didymella pomorum, Didymosphaeria variabile, Neocosmospora piperis and Neocucurbitaria cava.</title>
        <authorList>
            <person name="Hill R."/>
        </authorList>
    </citation>
    <scope>NUCLEOTIDE SEQUENCE</scope>
    <source>
        <strain evidence="2">IMI 360193</strain>
    </source>
</reference>
<protein>
    <submittedName>
        <fullName evidence="2">Uncharacterized protein</fullName>
    </submittedName>
</protein>
<dbReference type="EMBL" id="JAPEUV010000011">
    <property type="protein sequence ID" value="KAJ4341344.1"/>
    <property type="molecule type" value="Genomic_DNA"/>
</dbReference>
<organism evidence="2 3">
    <name type="scientific">Didymella glomerata</name>
    <dbReference type="NCBI Taxonomy" id="749621"/>
    <lineage>
        <taxon>Eukaryota</taxon>
        <taxon>Fungi</taxon>
        <taxon>Dikarya</taxon>
        <taxon>Ascomycota</taxon>
        <taxon>Pezizomycotina</taxon>
        <taxon>Dothideomycetes</taxon>
        <taxon>Pleosporomycetidae</taxon>
        <taxon>Pleosporales</taxon>
        <taxon>Pleosporineae</taxon>
        <taxon>Didymellaceae</taxon>
        <taxon>Didymella</taxon>
    </lineage>
</organism>
<evidence type="ECO:0000313" key="2">
    <source>
        <dbReference type="EMBL" id="KAJ4341344.1"/>
    </source>
</evidence>
<feature type="coiled-coil region" evidence="1">
    <location>
        <begin position="134"/>
        <end position="175"/>
    </location>
</feature>
<proteinExistence type="predicted"/>
<accession>A0A9W8X523</accession>
<keyword evidence="3" id="KW-1185">Reference proteome</keyword>
<gene>
    <name evidence="2" type="ORF">N0V87_001733</name>
</gene>